<evidence type="ECO:0000256" key="6">
    <source>
        <dbReference type="SAM" id="MobiDB-lite"/>
    </source>
</evidence>
<dbReference type="PANTHER" id="PTHR30405:SF26">
    <property type="entry name" value="TRANSPOSASE, PROBABLY IS605-TNPB FAMILY"/>
    <property type="match status" value="1"/>
</dbReference>
<dbReference type="GO" id="GO:0032196">
    <property type="term" value="P:transposition"/>
    <property type="evidence" value="ECO:0007669"/>
    <property type="project" value="UniProtKB-KW"/>
</dbReference>
<dbReference type="NCBIfam" id="TIGR01766">
    <property type="entry name" value="IS200/IS605 family accessory protein TnpB-like domain"/>
    <property type="match status" value="1"/>
</dbReference>
<dbReference type="PANTHER" id="PTHR30405">
    <property type="entry name" value="TRANSPOSASE"/>
    <property type="match status" value="1"/>
</dbReference>
<dbReference type="AlphaFoldDB" id="A0A2R4X215"/>
<evidence type="ECO:0000256" key="3">
    <source>
        <dbReference type="ARBA" id="ARBA00022578"/>
    </source>
</evidence>
<evidence type="ECO:0000256" key="2">
    <source>
        <dbReference type="ARBA" id="ARBA00011044"/>
    </source>
</evidence>
<organism evidence="9 10">
    <name type="scientific">Halococcoides cellulosivorans</name>
    <dbReference type="NCBI Taxonomy" id="1679096"/>
    <lineage>
        <taxon>Archaea</taxon>
        <taxon>Methanobacteriati</taxon>
        <taxon>Methanobacteriota</taxon>
        <taxon>Stenosarchaea group</taxon>
        <taxon>Halobacteria</taxon>
        <taxon>Halobacteriales</taxon>
        <taxon>Haloarculaceae</taxon>
        <taxon>Halococcoides</taxon>
    </lineage>
</organism>
<comment type="similarity">
    <text evidence="1">In the C-terminal section; belongs to the transposase 35 family.</text>
</comment>
<evidence type="ECO:0000259" key="7">
    <source>
        <dbReference type="Pfam" id="PF01385"/>
    </source>
</evidence>
<feature type="compositionally biased region" description="Basic and acidic residues" evidence="6">
    <location>
        <begin position="401"/>
        <end position="417"/>
    </location>
</feature>
<protein>
    <submittedName>
        <fullName evidence="9">Transposase</fullName>
    </submittedName>
</protein>
<dbReference type="InterPro" id="IPR051399">
    <property type="entry name" value="RNA-guided_DNA_endo/Transpos"/>
</dbReference>
<reference evidence="9 10" key="1">
    <citation type="submission" date="2018-04" db="EMBL/GenBank/DDBJ databases">
        <title>Halococcoides cellulosivorans gen. nov., sp. nov., an extremely halophilic cellulose-utilizing haloarchaeon from hypersaline lakes.</title>
        <authorList>
            <person name="Sorokin D.Y."/>
            <person name="Toshchakov S.V."/>
            <person name="Samarov N.I."/>
            <person name="Korzhenkov A."/>
            <person name="Kublanov I.V."/>
        </authorList>
    </citation>
    <scope>NUCLEOTIDE SEQUENCE [LARGE SCALE GENOMIC DNA]</scope>
    <source>
        <strain evidence="9 10">HArcel1</strain>
    </source>
</reference>
<keyword evidence="3" id="KW-0815">Transposition</keyword>
<dbReference type="InterPro" id="IPR010095">
    <property type="entry name" value="Cas12f1-like_TNB"/>
</dbReference>
<evidence type="ECO:0000256" key="1">
    <source>
        <dbReference type="ARBA" id="ARBA00008761"/>
    </source>
</evidence>
<evidence type="ECO:0000259" key="8">
    <source>
        <dbReference type="Pfam" id="PF07282"/>
    </source>
</evidence>
<dbReference type="RefSeq" id="WP_108382572.1">
    <property type="nucleotide sequence ID" value="NZ_CP028858.1"/>
</dbReference>
<evidence type="ECO:0000313" key="9">
    <source>
        <dbReference type="EMBL" id="AWB27828.1"/>
    </source>
</evidence>
<dbReference type="InterPro" id="IPR001959">
    <property type="entry name" value="Transposase"/>
</dbReference>
<dbReference type="KEGG" id="harc:HARCEL1_08945"/>
<keyword evidence="10" id="KW-1185">Reference proteome</keyword>
<dbReference type="GO" id="GO:0006310">
    <property type="term" value="P:DNA recombination"/>
    <property type="evidence" value="ECO:0007669"/>
    <property type="project" value="UniProtKB-KW"/>
</dbReference>
<accession>A0A2R4X215</accession>
<dbReference type="GeneID" id="36512630"/>
<feature type="region of interest" description="Disordered" evidence="6">
    <location>
        <begin position="394"/>
        <end position="417"/>
    </location>
</feature>
<keyword evidence="4" id="KW-0238">DNA-binding</keyword>
<dbReference type="NCBIfam" id="NF040570">
    <property type="entry name" value="guided_TnpB"/>
    <property type="match status" value="1"/>
</dbReference>
<feature type="domain" description="Probable transposase IS891/IS1136/IS1341" evidence="7">
    <location>
        <begin position="177"/>
        <end position="284"/>
    </location>
</feature>
<sequence length="417" mass="46727">MEVRRTVPVALDVDSDDAALLEDTVDTFLWSAQYVVDHAFHGEYVTTSKTTLDDETYDDVREKTDGFNGGLVQAARNKAAEACKSVVARWKNGKKASKPRFTSPHVVYDHRTATFHDDYVSLATTDGRIEADYVLPDEDSDTPHSEYLFSDEYEITGAELHSQDGNWVLHIHCKKEVESDTSKQATTENGTVLGVDLGVNNLAVTSTGTVWTGNEFDHWRREYEKRRGSLQQCGTRWAHENMQSVGRKEDGRFKLMLHRIANELVAEARENECSVIAFEELADIRERTGASWGHKWAFDRLYNYVEYKAEEYGIAVTQVAPENTSRRCSHCGFTHPHNRDDDDFECLKCGYANHADYNAAKNIGLRYLRRNQTGGDGGAPLGVRLNSGTLNVNGGYSPAEESARTAVHAESHRFSGG</sequence>
<keyword evidence="5" id="KW-0233">DNA recombination</keyword>
<dbReference type="Proteomes" id="UP000244727">
    <property type="component" value="Chromosome"/>
</dbReference>
<evidence type="ECO:0000256" key="5">
    <source>
        <dbReference type="ARBA" id="ARBA00023172"/>
    </source>
</evidence>
<proteinExistence type="inferred from homology"/>
<evidence type="ECO:0000256" key="4">
    <source>
        <dbReference type="ARBA" id="ARBA00023125"/>
    </source>
</evidence>
<dbReference type="Pfam" id="PF01385">
    <property type="entry name" value="OrfB_IS605"/>
    <property type="match status" value="1"/>
</dbReference>
<dbReference type="Pfam" id="PF07282">
    <property type="entry name" value="Cas12f1-like_TNB"/>
    <property type="match status" value="1"/>
</dbReference>
<name>A0A2R4X215_9EURY</name>
<comment type="similarity">
    <text evidence="2">In the N-terminal section; belongs to the transposase 2 family.</text>
</comment>
<evidence type="ECO:0000313" key="10">
    <source>
        <dbReference type="Proteomes" id="UP000244727"/>
    </source>
</evidence>
<feature type="domain" description="Cas12f1-like TNB" evidence="8">
    <location>
        <begin position="298"/>
        <end position="363"/>
    </location>
</feature>
<gene>
    <name evidence="9" type="ORF">HARCEL1_08945</name>
</gene>
<dbReference type="GO" id="GO:0003677">
    <property type="term" value="F:DNA binding"/>
    <property type="evidence" value="ECO:0007669"/>
    <property type="project" value="UniProtKB-KW"/>
</dbReference>
<dbReference type="EMBL" id="CP028858">
    <property type="protein sequence ID" value="AWB27828.1"/>
    <property type="molecule type" value="Genomic_DNA"/>
</dbReference>